<comment type="similarity">
    <text evidence="12">Belongs to the cytochrome b561 family.</text>
</comment>
<dbReference type="SUPFAM" id="SSF81342">
    <property type="entry name" value="Transmembrane di-heme cytochromes"/>
    <property type="match status" value="1"/>
</dbReference>
<dbReference type="InterPro" id="IPR052168">
    <property type="entry name" value="Cytochrome_b561_oxidase"/>
</dbReference>
<comment type="cofactor">
    <cofactor evidence="1">
        <name>heme b</name>
        <dbReference type="ChEBI" id="CHEBI:60344"/>
    </cofactor>
</comment>
<comment type="subcellular location">
    <subcellularLocation>
        <location evidence="2">Cell membrane</location>
        <topology evidence="2">Multi-pass membrane protein</topology>
    </subcellularLocation>
</comment>
<evidence type="ECO:0000256" key="8">
    <source>
        <dbReference type="ARBA" id="ARBA00022982"/>
    </source>
</evidence>
<dbReference type="GO" id="GO:0005886">
    <property type="term" value="C:plasma membrane"/>
    <property type="evidence" value="ECO:0007669"/>
    <property type="project" value="UniProtKB-SubCell"/>
</dbReference>
<dbReference type="GO" id="GO:0046872">
    <property type="term" value="F:metal ion binding"/>
    <property type="evidence" value="ECO:0007669"/>
    <property type="project" value="UniProtKB-KW"/>
</dbReference>
<keyword evidence="11 13" id="KW-0472">Membrane</keyword>
<keyword evidence="5" id="KW-0349">Heme</keyword>
<keyword evidence="3" id="KW-0813">Transport</keyword>
<evidence type="ECO:0000256" key="1">
    <source>
        <dbReference type="ARBA" id="ARBA00001970"/>
    </source>
</evidence>
<feature type="domain" description="Cytochrome b561 bacterial/Ni-hydrogenase" evidence="14">
    <location>
        <begin position="8"/>
        <end position="173"/>
    </location>
</feature>
<sequence>MLNDSTARYGSVSKFFHWVMATLLAWQFLKFFDRISDGEHWVGENLVPYHVSIGTVLLLLVVLRLVWSIRQSKQRPEPENASRVLVKAGHGLLYLSMLLMPISGIMYLVGKGYGLKVFGMQLIARGEEMQWMADLGHYHSPIAWVMLVLVAGHIVMGLVHHFIKKDNTLKRML</sequence>
<dbReference type="GO" id="GO:0009055">
    <property type="term" value="F:electron transfer activity"/>
    <property type="evidence" value="ECO:0007669"/>
    <property type="project" value="InterPro"/>
</dbReference>
<keyword evidence="7" id="KW-0479">Metal-binding</keyword>
<dbReference type="GO" id="GO:0020037">
    <property type="term" value="F:heme binding"/>
    <property type="evidence" value="ECO:0007669"/>
    <property type="project" value="TreeGrafter"/>
</dbReference>
<feature type="transmembrane region" description="Helical" evidence="13">
    <location>
        <begin position="49"/>
        <end position="67"/>
    </location>
</feature>
<dbReference type="EMBL" id="PIQE01000002">
    <property type="protein sequence ID" value="RUO72543.1"/>
    <property type="molecule type" value="Genomic_DNA"/>
</dbReference>
<keyword evidence="6 13" id="KW-0812">Transmembrane</keyword>
<evidence type="ECO:0000256" key="11">
    <source>
        <dbReference type="ARBA" id="ARBA00023136"/>
    </source>
</evidence>
<comment type="caution">
    <text evidence="15">The sequence shown here is derived from an EMBL/GenBank/DDBJ whole genome shotgun (WGS) entry which is preliminary data.</text>
</comment>
<evidence type="ECO:0000256" key="2">
    <source>
        <dbReference type="ARBA" id="ARBA00004651"/>
    </source>
</evidence>
<evidence type="ECO:0000313" key="16">
    <source>
        <dbReference type="Proteomes" id="UP000287022"/>
    </source>
</evidence>
<protein>
    <submittedName>
        <fullName evidence="15">Cytochrome b</fullName>
    </submittedName>
</protein>
<dbReference type="Proteomes" id="UP000287022">
    <property type="component" value="Unassembled WGS sequence"/>
</dbReference>
<dbReference type="Gene3D" id="1.20.950.20">
    <property type="entry name" value="Transmembrane di-heme cytochromes, Chain C"/>
    <property type="match status" value="1"/>
</dbReference>
<dbReference type="PANTHER" id="PTHR30529">
    <property type="entry name" value="CYTOCHROME B561"/>
    <property type="match status" value="1"/>
</dbReference>
<name>A0A432Z3Y1_9GAMM</name>
<evidence type="ECO:0000256" key="3">
    <source>
        <dbReference type="ARBA" id="ARBA00022448"/>
    </source>
</evidence>
<dbReference type="PANTHER" id="PTHR30529:SF7">
    <property type="entry name" value="CYTOCHROME B561 BACTERIAL_NI-HYDROGENASE DOMAIN-CONTAINING PROTEIN"/>
    <property type="match status" value="1"/>
</dbReference>
<evidence type="ECO:0000256" key="10">
    <source>
        <dbReference type="ARBA" id="ARBA00023004"/>
    </source>
</evidence>
<evidence type="ECO:0000256" key="12">
    <source>
        <dbReference type="ARBA" id="ARBA00037975"/>
    </source>
</evidence>
<evidence type="ECO:0000256" key="7">
    <source>
        <dbReference type="ARBA" id="ARBA00022723"/>
    </source>
</evidence>
<keyword evidence="10" id="KW-0408">Iron</keyword>
<evidence type="ECO:0000313" key="15">
    <source>
        <dbReference type="EMBL" id="RUO72543.1"/>
    </source>
</evidence>
<dbReference type="InterPro" id="IPR016174">
    <property type="entry name" value="Di-haem_cyt_TM"/>
</dbReference>
<keyword evidence="16" id="KW-1185">Reference proteome</keyword>
<keyword evidence="9 13" id="KW-1133">Transmembrane helix</keyword>
<reference evidence="16" key="1">
    <citation type="journal article" date="2018" name="Front. Microbiol.">
        <title>Genome-Based Analysis Reveals the Taxonomy and Diversity of the Family Idiomarinaceae.</title>
        <authorList>
            <person name="Liu Y."/>
            <person name="Lai Q."/>
            <person name="Shao Z."/>
        </authorList>
    </citation>
    <scope>NUCLEOTIDE SEQUENCE [LARGE SCALE GENOMIC DNA]</scope>
    <source>
        <strain evidence="16">c121</strain>
    </source>
</reference>
<evidence type="ECO:0000256" key="13">
    <source>
        <dbReference type="SAM" id="Phobius"/>
    </source>
</evidence>
<gene>
    <name evidence="15" type="ORF">CWI80_08305</name>
</gene>
<dbReference type="Pfam" id="PF01292">
    <property type="entry name" value="Ni_hydr_CYTB"/>
    <property type="match status" value="1"/>
</dbReference>
<accession>A0A432Z3Y1</accession>
<evidence type="ECO:0000256" key="6">
    <source>
        <dbReference type="ARBA" id="ARBA00022692"/>
    </source>
</evidence>
<keyword evidence="4" id="KW-1003">Cell membrane</keyword>
<organism evidence="15 16">
    <name type="scientific">Pseudidiomarina sediminum</name>
    <dbReference type="NCBI Taxonomy" id="431675"/>
    <lineage>
        <taxon>Bacteria</taxon>
        <taxon>Pseudomonadati</taxon>
        <taxon>Pseudomonadota</taxon>
        <taxon>Gammaproteobacteria</taxon>
        <taxon>Alteromonadales</taxon>
        <taxon>Idiomarinaceae</taxon>
        <taxon>Pseudidiomarina</taxon>
    </lineage>
</organism>
<evidence type="ECO:0000259" key="14">
    <source>
        <dbReference type="Pfam" id="PF01292"/>
    </source>
</evidence>
<feature type="transmembrane region" description="Helical" evidence="13">
    <location>
        <begin position="12"/>
        <end position="29"/>
    </location>
</feature>
<dbReference type="AlphaFoldDB" id="A0A432Z3Y1"/>
<dbReference type="STRING" id="1122124.GCA_000423165_01487"/>
<dbReference type="RefSeq" id="WP_026860275.1">
    <property type="nucleotide sequence ID" value="NZ_JAHVIQ010000001.1"/>
</dbReference>
<feature type="transmembrane region" description="Helical" evidence="13">
    <location>
        <begin position="142"/>
        <end position="163"/>
    </location>
</feature>
<dbReference type="GO" id="GO:0022904">
    <property type="term" value="P:respiratory electron transport chain"/>
    <property type="evidence" value="ECO:0007669"/>
    <property type="project" value="InterPro"/>
</dbReference>
<evidence type="ECO:0000256" key="4">
    <source>
        <dbReference type="ARBA" id="ARBA00022475"/>
    </source>
</evidence>
<dbReference type="InterPro" id="IPR011577">
    <property type="entry name" value="Cyt_b561_bac/Ni-Hgenase"/>
</dbReference>
<evidence type="ECO:0000256" key="9">
    <source>
        <dbReference type="ARBA" id="ARBA00022989"/>
    </source>
</evidence>
<feature type="transmembrane region" description="Helical" evidence="13">
    <location>
        <begin position="88"/>
        <end position="110"/>
    </location>
</feature>
<proteinExistence type="inferred from homology"/>
<keyword evidence="8" id="KW-0249">Electron transport</keyword>
<evidence type="ECO:0000256" key="5">
    <source>
        <dbReference type="ARBA" id="ARBA00022617"/>
    </source>
</evidence>